<evidence type="ECO:0000259" key="16">
    <source>
        <dbReference type="PROSITE" id="PS51186"/>
    </source>
</evidence>
<dbReference type="EMBL" id="JRHO01000009">
    <property type="protein sequence ID" value="KGK99135.1"/>
    <property type="molecule type" value="Genomic_DNA"/>
</dbReference>
<evidence type="ECO:0000256" key="2">
    <source>
        <dbReference type="ARBA" id="ARBA00005494"/>
    </source>
</evidence>
<dbReference type="GO" id="GO:0005737">
    <property type="term" value="C:cytoplasm"/>
    <property type="evidence" value="ECO:0007669"/>
    <property type="project" value="TreeGrafter"/>
</dbReference>
<dbReference type="SUPFAM" id="SSF102114">
    <property type="entry name" value="Radical SAM enzymes"/>
    <property type="match status" value="1"/>
</dbReference>
<dbReference type="FunFam" id="3.40.630.30:FF:000211">
    <property type="entry name" value="Histone acetyltransferase Elp3 homolog"/>
    <property type="match status" value="1"/>
</dbReference>
<keyword evidence="12" id="KW-0012">Acyltransferase</keyword>
<name>A0A099T1W3_METMT</name>
<dbReference type="NCBIfam" id="TIGR01211">
    <property type="entry name" value="ELP3"/>
    <property type="match status" value="1"/>
</dbReference>
<dbReference type="Pfam" id="PF16199">
    <property type="entry name" value="Radical_SAM_C"/>
    <property type="match status" value="1"/>
</dbReference>
<dbReference type="PANTHER" id="PTHR11135:SF7">
    <property type="entry name" value="TRNA URIDINE(34) ACETYLTRANSFERASE"/>
    <property type="match status" value="1"/>
</dbReference>
<dbReference type="SFLD" id="SFLDS00029">
    <property type="entry name" value="Radical_SAM"/>
    <property type="match status" value="1"/>
</dbReference>
<dbReference type="InterPro" id="IPR000182">
    <property type="entry name" value="GNAT_dom"/>
</dbReference>
<dbReference type="InterPro" id="IPR016181">
    <property type="entry name" value="Acyl_CoA_acyltransferase"/>
</dbReference>
<comment type="caution">
    <text evidence="17">The sequence shown here is derived from an EMBL/GenBank/DDBJ whole genome shotgun (WGS) entry which is preliminary data.</text>
</comment>
<dbReference type="PROSITE" id="PS51186">
    <property type="entry name" value="GNAT"/>
    <property type="match status" value="1"/>
</dbReference>
<accession>A0A099T1W3</accession>
<dbReference type="InterPro" id="IPR007197">
    <property type="entry name" value="rSAM"/>
</dbReference>
<dbReference type="SMART" id="SM00729">
    <property type="entry name" value="Elp3"/>
    <property type="match status" value="1"/>
</dbReference>
<evidence type="ECO:0000313" key="17">
    <source>
        <dbReference type="EMBL" id="KGK99135.1"/>
    </source>
</evidence>
<evidence type="ECO:0000256" key="15">
    <source>
        <dbReference type="PIRSR" id="PIRSR005669-1"/>
    </source>
</evidence>
<dbReference type="InterPro" id="IPR034687">
    <property type="entry name" value="ELP3-like"/>
</dbReference>
<feature type="binding site" evidence="15">
    <location>
        <position position="97"/>
    </location>
    <ligand>
        <name>[4Fe-4S] cluster</name>
        <dbReference type="ChEBI" id="CHEBI:49883"/>
        <note>4Fe-4S-S-AdoMet</note>
    </ligand>
</feature>
<keyword evidence="5" id="KW-0808">Transferase</keyword>
<reference evidence="17 18" key="1">
    <citation type="submission" date="2014-09" db="EMBL/GenBank/DDBJ databases">
        <title>Draft genome sequence of an obligately methylotrophic methanogen, Methanococcoides methylutens, isolated from marine sediment.</title>
        <authorList>
            <person name="Guan Y."/>
            <person name="Ngugi D.K."/>
            <person name="Blom J."/>
            <person name="Ali S."/>
            <person name="Ferry J.G."/>
            <person name="Stingl U."/>
        </authorList>
    </citation>
    <scope>NUCLEOTIDE SEQUENCE [LARGE SCALE GENOMIC DNA]</scope>
    <source>
        <strain evidence="17 18">DSM 2657</strain>
    </source>
</reference>
<dbReference type="CDD" id="cd01335">
    <property type="entry name" value="Radical_SAM"/>
    <property type="match status" value="1"/>
</dbReference>
<protein>
    <recommendedName>
        <fullName evidence="13">tRNA carboxymethyluridine synthase</fullName>
        <ecNumber evidence="13">2.3.1.311</ecNumber>
    </recommendedName>
</protein>
<dbReference type="Proteomes" id="UP000029859">
    <property type="component" value="Unassembled WGS sequence"/>
</dbReference>
<evidence type="ECO:0000256" key="14">
    <source>
        <dbReference type="ARBA" id="ARBA00047372"/>
    </source>
</evidence>
<evidence type="ECO:0000256" key="4">
    <source>
        <dbReference type="ARBA" id="ARBA00022555"/>
    </source>
</evidence>
<evidence type="ECO:0000256" key="11">
    <source>
        <dbReference type="ARBA" id="ARBA00023014"/>
    </source>
</evidence>
<evidence type="ECO:0000256" key="5">
    <source>
        <dbReference type="ARBA" id="ARBA00022679"/>
    </source>
</evidence>
<dbReference type="Gene3D" id="3.30.750.200">
    <property type="match status" value="1"/>
</dbReference>
<evidence type="ECO:0000256" key="8">
    <source>
        <dbReference type="ARBA" id="ARBA00022723"/>
    </source>
</evidence>
<keyword evidence="7" id="KW-0819">tRNA processing</keyword>
<dbReference type="Pfam" id="PF00583">
    <property type="entry name" value="Acetyltransf_1"/>
    <property type="match status" value="1"/>
</dbReference>
<evidence type="ECO:0000256" key="9">
    <source>
        <dbReference type="ARBA" id="ARBA00022884"/>
    </source>
</evidence>
<evidence type="ECO:0000256" key="1">
    <source>
        <dbReference type="ARBA" id="ARBA00005217"/>
    </source>
</evidence>
<proteinExistence type="inferred from homology"/>
<evidence type="ECO:0000256" key="3">
    <source>
        <dbReference type="ARBA" id="ARBA00022485"/>
    </source>
</evidence>
<dbReference type="PANTHER" id="PTHR11135">
    <property type="entry name" value="HISTONE ACETYLTRANSFERASE-RELATED"/>
    <property type="match status" value="1"/>
</dbReference>
<dbReference type="CDD" id="cd04301">
    <property type="entry name" value="NAT_SF"/>
    <property type="match status" value="1"/>
</dbReference>
<dbReference type="Gene3D" id="3.40.630.30">
    <property type="match status" value="1"/>
</dbReference>
<comment type="cofactor">
    <cofactor evidence="15">
        <name>[4Fe-4S] cluster</name>
        <dbReference type="ChEBI" id="CHEBI:49883"/>
    </cofactor>
    <text evidence="15">Binds 1 [4Fe-4S] cluster. The cluster is coordinated with 3 cysteines and an exchangeable S-adenosyl-L-methionine.</text>
</comment>
<keyword evidence="10 15" id="KW-0408">Iron</keyword>
<dbReference type="RefSeq" id="WP_048193552.1">
    <property type="nucleotide sequence ID" value="NZ_CAAGSM010000002.1"/>
</dbReference>
<evidence type="ECO:0000256" key="7">
    <source>
        <dbReference type="ARBA" id="ARBA00022694"/>
    </source>
</evidence>
<comment type="catalytic activity">
    <reaction evidence="14">
        <text>uridine(34) in tRNA + acetyl-CoA + S-adenosyl-L-methionine + H2O = 5-(carboxymethyl)uridine(34) in tRNA + 5'-deoxyadenosine + L-methionine + CoA + 2 H(+)</text>
        <dbReference type="Rhea" id="RHEA:61020"/>
        <dbReference type="Rhea" id="RHEA-COMP:10407"/>
        <dbReference type="Rhea" id="RHEA-COMP:11727"/>
        <dbReference type="ChEBI" id="CHEBI:15377"/>
        <dbReference type="ChEBI" id="CHEBI:15378"/>
        <dbReference type="ChEBI" id="CHEBI:17319"/>
        <dbReference type="ChEBI" id="CHEBI:57287"/>
        <dbReference type="ChEBI" id="CHEBI:57288"/>
        <dbReference type="ChEBI" id="CHEBI:57844"/>
        <dbReference type="ChEBI" id="CHEBI:59789"/>
        <dbReference type="ChEBI" id="CHEBI:65315"/>
        <dbReference type="ChEBI" id="CHEBI:74882"/>
        <dbReference type="EC" id="2.3.1.311"/>
    </reaction>
    <physiologicalReaction direction="left-to-right" evidence="14">
        <dbReference type="Rhea" id="RHEA:61021"/>
    </physiologicalReaction>
</comment>
<evidence type="ECO:0000256" key="12">
    <source>
        <dbReference type="ARBA" id="ARBA00023315"/>
    </source>
</evidence>
<dbReference type="InterPro" id="IPR056591">
    <property type="entry name" value="ELP3-like_N"/>
</dbReference>
<dbReference type="SFLD" id="SFLDG01086">
    <property type="entry name" value="elongater_protein-like"/>
    <property type="match status" value="1"/>
</dbReference>
<dbReference type="GO" id="GO:0002926">
    <property type="term" value="P:tRNA wobble base 5-methoxycarbonylmethyl-2-thiouridinylation"/>
    <property type="evidence" value="ECO:0007669"/>
    <property type="project" value="TreeGrafter"/>
</dbReference>
<dbReference type="SFLD" id="SFLDF00344">
    <property type="entry name" value="ELP3-like"/>
    <property type="match status" value="1"/>
</dbReference>
<feature type="domain" description="N-acetyltransferase" evidence="16">
    <location>
        <begin position="384"/>
        <end position="548"/>
    </location>
</feature>
<dbReference type="GO" id="GO:0106261">
    <property type="term" value="F:tRNA uridine(34) acetyltransferase activity"/>
    <property type="evidence" value="ECO:0007669"/>
    <property type="project" value="UniProtKB-EC"/>
</dbReference>
<keyword evidence="6" id="KW-0949">S-adenosyl-L-methionine</keyword>
<dbReference type="GO" id="GO:0046872">
    <property type="term" value="F:metal ion binding"/>
    <property type="evidence" value="ECO:0007669"/>
    <property type="project" value="UniProtKB-KW"/>
</dbReference>
<dbReference type="PIRSF" id="PIRSF005669">
    <property type="entry name" value="Hist_AcTrfase_ELP3"/>
    <property type="match status" value="1"/>
</dbReference>
<dbReference type="EC" id="2.3.1.311" evidence="13"/>
<keyword evidence="8 15" id="KW-0479">Metal-binding</keyword>
<dbReference type="InterPro" id="IPR032432">
    <property type="entry name" value="Radical_SAM_C"/>
</dbReference>
<keyword evidence="11 15" id="KW-0411">Iron-sulfur</keyword>
<keyword evidence="9" id="KW-0694">RNA-binding</keyword>
<feature type="binding site" evidence="15">
    <location>
        <position position="100"/>
    </location>
    <ligand>
        <name>[4Fe-4S] cluster</name>
        <dbReference type="ChEBI" id="CHEBI:49883"/>
        <note>4Fe-4S-S-AdoMet</note>
    </ligand>
</feature>
<dbReference type="InterPro" id="IPR058240">
    <property type="entry name" value="rSAM_sf"/>
</dbReference>
<keyword evidence="18" id="KW-1185">Reference proteome</keyword>
<dbReference type="AlphaFoldDB" id="A0A099T1W3"/>
<evidence type="ECO:0000313" key="18">
    <source>
        <dbReference type="Proteomes" id="UP000029859"/>
    </source>
</evidence>
<evidence type="ECO:0000256" key="6">
    <source>
        <dbReference type="ARBA" id="ARBA00022691"/>
    </source>
</evidence>
<sequence>MTSQEDGNFRAACRKLLDMVLEGKVSGNLELNEAKKAVSKEFRLSTLPKNPDLIMVGTEEEQKKVRDSLRRKPVRTISGVAVIAAMTSPCACPHGVCVPCPGGPNSTFNSPQSYMGREPATMRAMQHEYDPYRIVSGRLSQLKQIGHEVDKAELIVMGGTFSARAIDYQEWFTKRCLEAMNDFSGTEWRDDVQLIGKTQPYVTVEAVQKANEIAAIRNTGITFETRPDWTDLGHVDRMLALGATKVEIGVQSVYDFVLERMRRGHTVQETVESNRVLRDSALKVGFHMMPHLPGMDSARDLRGFKKLFTDSRFMPDYLKIYPTLVTEGTQLHEMWLKGEYEALDDEAATELLADIKAILPKWVRMQRIQRDIPSPQIIAGVRKSNIRQLAKERLEARGGRCRCIRCREVGHNVLKGNEPDPESIELIVESYDSCGGKEHFISFEDMTNDILIGFLRLRFPNSPHRDELQDAALVRELHVYGSMVPVGRDASRTDWQHRGYGAELLENAEKMALEAGYSKISIISGIGVREYYRKFGYHRDGVYMSKEI</sequence>
<dbReference type="GO" id="GO:0051539">
    <property type="term" value="F:4 iron, 4 sulfur cluster binding"/>
    <property type="evidence" value="ECO:0007669"/>
    <property type="project" value="UniProtKB-KW"/>
</dbReference>
<evidence type="ECO:0000256" key="10">
    <source>
        <dbReference type="ARBA" id="ARBA00023004"/>
    </source>
</evidence>
<evidence type="ECO:0000256" key="13">
    <source>
        <dbReference type="ARBA" id="ARBA00044771"/>
    </source>
</evidence>
<dbReference type="OrthoDB" id="49957at2157"/>
<organism evidence="17 18">
    <name type="scientific">Methanococcoides methylutens</name>
    <dbReference type="NCBI Taxonomy" id="2226"/>
    <lineage>
        <taxon>Archaea</taxon>
        <taxon>Methanobacteriati</taxon>
        <taxon>Methanobacteriota</taxon>
        <taxon>Stenosarchaea group</taxon>
        <taxon>Methanomicrobia</taxon>
        <taxon>Methanosarcinales</taxon>
        <taxon>Methanosarcinaceae</taxon>
        <taxon>Methanococcoides</taxon>
    </lineage>
</organism>
<keyword evidence="3" id="KW-0004">4Fe-4S</keyword>
<gene>
    <name evidence="17" type="ORF">LI82_03645</name>
</gene>
<feature type="binding site" evidence="15">
    <location>
        <position position="92"/>
    </location>
    <ligand>
        <name>[4Fe-4S] cluster</name>
        <dbReference type="ChEBI" id="CHEBI:49883"/>
        <note>4Fe-4S-S-AdoMet</note>
    </ligand>
</feature>
<keyword evidence="4" id="KW-0820">tRNA-binding</keyword>
<comment type="similarity">
    <text evidence="2">Belongs to the ELP3 family.</text>
</comment>
<dbReference type="InterPro" id="IPR039661">
    <property type="entry name" value="ELP3"/>
</dbReference>
<dbReference type="InterPro" id="IPR006638">
    <property type="entry name" value="Elp3/MiaA/NifB-like_rSAM"/>
</dbReference>
<comment type="pathway">
    <text evidence="1">tRNA modification.</text>
</comment>
<dbReference type="SUPFAM" id="SSF55729">
    <property type="entry name" value="Acyl-CoA N-acyltransferases (Nat)"/>
    <property type="match status" value="1"/>
</dbReference>
<dbReference type="Pfam" id="PF23613">
    <property type="entry name" value="ELP3_N"/>
    <property type="match status" value="1"/>
</dbReference>
<dbReference type="Pfam" id="PF04055">
    <property type="entry name" value="Radical_SAM"/>
    <property type="match status" value="1"/>
</dbReference>
<dbReference type="GO" id="GO:0000049">
    <property type="term" value="F:tRNA binding"/>
    <property type="evidence" value="ECO:0007669"/>
    <property type="project" value="UniProtKB-KW"/>
</dbReference>